<dbReference type="Proteomes" id="UP001054821">
    <property type="component" value="Chromosome 3"/>
</dbReference>
<organism evidence="1 2">
    <name type="scientific">Prunus dulcis</name>
    <name type="common">Almond</name>
    <name type="synonym">Amygdalus dulcis</name>
    <dbReference type="NCBI Taxonomy" id="3755"/>
    <lineage>
        <taxon>Eukaryota</taxon>
        <taxon>Viridiplantae</taxon>
        <taxon>Streptophyta</taxon>
        <taxon>Embryophyta</taxon>
        <taxon>Tracheophyta</taxon>
        <taxon>Spermatophyta</taxon>
        <taxon>Magnoliopsida</taxon>
        <taxon>eudicotyledons</taxon>
        <taxon>Gunneridae</taxon>
        <taxon>Pentapetalae</taxon>
        <taxon>rosids</taxon>
        <taxon>fabids</taxon>
        <taxon>Rosales</taxon>
        <taxon>Rosaceae</taxon>
        <taxon>Amygdaloideae</taxon>
        <taxon>Amygdaleae</taxon>
        <taxon>Prunus</taxon>
    </lineage>
</organism>
<comment type="caution">
    <text evidence="1">The sequence shown here is derived from an EMBL/GenBank/DDBJ whole genome shotgun (WGS) entry which is preliminary data.</text>
</comment>
<reference evidence="1 2" key="1">
    <citation type="journal article" date="2022" name="G3 (Bethesda)">
        <title>Whole-genome sequence and methylome profiling of the almond [Prunus dulcis (Mill.) D.A. Webb] cultivar 'Nonpareil'.</title>
        <authorList>
            <person name="D'Amico-Willman K.M."/>
            <person name="Ouma W.Z."/>
            <person name="Meulia T."/>
            <person name="Sideli G.M."/>
            <person name="Gradziel T.M."/>
            <person name="Fresnedo-Ramirez J."/>
        </authorList>
    </citation>
    <scope>NUCLEOTIDE SEQUENCE [LARGE SCALE GENOMIC DNA]</scope>
    <source>
        <strain evidence="1">Clone GOH B32 T37-40</strain>
    </source>
</reference>
<dbReference type="EMBL" id="JAJFAZ020000003">
    <property type="protein sequence ID" value="KAI5338862.1"/>
    <property type="molecule type" value="Genomic_DNA"/>
</dbReference>
<keyword evidence="2" id="KW-1185">Reference proteome</keyword>
<proteinExistence type="predicted"/>
<evidence type="ECO:0000313" key="2">
    <source>
        <dbReference type="Proteomes" id="UP001054821"/>
    </source>
</evidence>
<accession>A0AAD4WAF3</accession>
<name>A0AAD4WAF3_PRUDU</name>
<sequence>MSPDEFLDSCCRYGCQGFGFYPFGEVVNGNHCIFYLTLALRHWANQVQSPLCERPRTHDRRERFSRDMWDVTEALAFVTLLHQCIGVLMHGWPKVSLPKDFVGERSGPGMVATYTVMNFPKDVVPLLCRKTFEIWGGVATLVEHIVDDSVSCRSVSQLSGLGFILRKGAVRQI</sequence>
<dbReference type="AlphaFoldDB" id="A0AAD4WAF3"/>
<protein>
    <submittedName>
        <fullName evidence="1">Uncharacterized protein</fullName>
    </submittedName>
</protein>
<gene>
    <name evidence="1" type="ORF">L3X38_018134</name>
</gene>
<evidence type="ECO:0000313" key="1">
    <source>
        <dbReference type="EMBL" id="KAI5338862.1"/>
    </source>
</evidence>